<organism evidence="1 2">
    <name type="scientific">Streptomyces citrinus</name>
    <dbReference type="NCBI Taxonomy" id="3118173"/>
    <lineage>
        <taxon>Bacteria</taxon>
        <taxon>Bacillati</taxon>
        <taxon>Actinomycetota</taxon>
        <taxon>Actinomycetes</taxon>
        <taxon>Kitasatosporales</taxon>
        <taxon>Streptomycetaceae</taxon>
        <taxon>Streptomyces</taxon>
    </lineage>
</organism>
<reference evidence="1" key="1">
    <citation type="journal article" date="2025" name="Int. J. Syst. Evol. Microbiol.">
        <title>Streptomyces citrinus sp. nov., with yellow diffusible pigment.</title>
        <authorList>
            <person name="He Y."/>
            <person name="Yang E."/>
            <person name="Xu J."/>
            <person name="Sun Y."/>
            <person name="Sun L."/>
        </authorList>
    </citation>
    <scope>NUCLEOTIDE SEQUENCE</scope>
    <source>
        <strain evidence="1">Q6</strain>
    </source>
</reference>
<evidence type="ECO:0000313" key="2">
    <source>
        <dbReference type="Proteomes" id="UP001432251"/>
    </source>
</evidence>
<proteinExistence type="predicted"/>
<accession>A0ACD5AGM5</accession>
<sequence length="426" mass="44384">MAIPERARTRERLDRSAKITVGLLFAAWLIDYVDRLVINLALPSIGDEFDLSRTEQGIAVSVFFVAYAACQIPGGMLADRFGAKRVTCWALLIWSVFTALTGLAGSFAILLVVRFLFGVAEGIFPGASMKAVSERTTPGQRMGANGLVQSSNAVAAVVAPLVAAPLIAHFGWRSAFFSVAAVGVFVYAAVRLWLPEPRAAVAPAPASGTRTVVRSGTLWAFAGMFFGYDIIVWGLNTWVPSYLNDERGLSLTSSGALAILPAGAATVAVIAGGRLADRFEGHPRKVVVPAMAVSSLALLLMATASSTVAFVAWMTVAISAASLSYMPIFAVPLRSLPPELTGAAAGLITFGGQLGGVVAPTAMGLLADAAGFGAAFGFLVVGAVVAAVLACVTPQDTVSFRRALRLPDPAPSDRPVTVERVESEQA</sequence>
<name>A0ACD5AGM5_9ACTN</name>
<dbReference type="Proteomes" id="UP001432251">
    <property type="component" value="Chromosome"/>
</dbReference>
<dbReference type="EMBL" id="CP146022">
    <property type="protein sequence ID" value="WWQ66337.1"/>
    <property type="molecule type" value="Genomic_DNA"/>
</dbReference>
<keyword evidence="2" id="KW-1185">Reference proteome</keyword>
<protein>
    <submittedName>
        <fullName evidence="1">MFS transporter</fullName>
    </submittedName>
</protein>
<gene>
    <name evidence="1" type="ORF">V2W30_25405</name>
</gene>
<evidence type="ECO:0000313" key="1">
    <source>
        <dbReference type="EMBL" id="WWQ66337.1"/>
    </source>
</evidence>